<reference evidence="2 3" key="1">
    <citation type="submission" date="2019-04" db="EMBL/GenBank/DDBJ databases">
        <authorList>
            <person name="Van Vliet M D."/>
        </authorList>
    </citation>
    <scope>NUCLEOTIDE SEQUENCE [LARGE SCALE GENOMIC DNA]</scope>
    <source>
        <strain evidence="2 3">F1</strain>
    </source>
</reference>
<protein>
    <submittedName>
        <fullName evidence="2">Uncharacterized protein</fullName>
    </submittedName>
</protein>
<evidence type="ECO:0000313" key="3">
    <source>
        <dbReference type="Proteomes" id="UP000366872"/>
    </source>
</evidence>
<name>A0A6C2U1Q6_PONDE</name>
<dbReference type="InterPro" id="IPR013320">
    <property type="entry name" value="ConA-like_dom_sf"/>
</dbReference>
<dbReference type="Proteomes" id="UP000366872">
    <property type="component" value="Unassembled WGS sequence"/>
</dbReference>
<dbReference type="EMBL" id="CAAHFG010000001">
    <property type="protein sequence ID" value="VGO13910.1"/>
    <property type="molecule type" value="Genomic_DNA"/>
</dbReference>
<dbReference type="SUPFAM" id="SSF49899">
    <property type="entry name" value="Concanavalin A-like lectins/glucanases"/>
    <property type="match status" value="2"/>
</dbReference>
<gene>
    <name evidence="2" type="ORF">PDESU_02467</name>
</gene>
<dbReference type="AlphaFoldDB" id="A0A6C2U1Q6"/>
<sequence>MRSLFIKTALFGLVVCAAGQLSAGTVGFWRFEPGATWADSSGNGLTLTRTSTNLKVVDRPSSGSGSYLSIIPQTGAENDGVAHLDGQAYRFYVADTNLFDFGSNAFTFETFVTPTTNGYQTVVEKVDEWRMGINQANGKLTLSLYDGVSEWKTAQKIFDGATSFTAGNDYYVAAVVAPGVSNTVVSFYYQNLTAGGDLLSDVKTIAGINSITNSAERLELNGNAVSRSLDYMDEVRLSSGALSRFELLATFPELGYWRFEPGAVTNDSSGNGLDLTQLIAGASGGGGIDFPKGVDRNESGEGSYLPTIPQSGVTNAGVSYFNAKGNHWAVADTNLFDFGTSAFSFETFVTPTTGIGYQTVAEKDEEWRVSINESKGELTLAVWDASLASNNWVIAQAKLDGTNSFTGSVDYYIGVVATPGASNTAVTLYYQNLTDGGDLLSAKRTIAGVTSIHNTTNSFLLNGDTNQRAVRYTDEVRIVTRALGESELLVAAAADPSGFDAFVDKYDLSGDPSANADNDELTDWGEYVFGGNPTNSGDIGTQPSFDSGDYLFSIVGDNTLQYYVLTNTNLVEGSWGTNTGPVAITDESGELGSYTNAVGTADDELFIKLLVE</sequence>
<feature type="signal peptide" evidence="1">
    <location>
        <begin position="1"/>
        <end position="23"/>
    </location>
</feature>
<organism evidence="2 3">
    <name type="scientific">Pontiella desulfatans</name>
    <dbReference type="NCBI Taxonomy" id="2750659"/>
    <lineage>
        <taxon>Bacteria</taxon>
        <taxon>Pseudomonadati</taxon>
        <taxon>Kiritimatiellota</taxon>
        <taxon>Kiritimatiellia</taxon>
        <taxon>Kiritimatiellales</taxon>
        <taxon>Pontiellaceae</taxon>
        <taxon>Pontiella</taxon>
    </lineage>
</organism>
<feature type="chain" id="PRO_5025556114" evidence="1">
    <location>
        <begin position="24"/>
        <end position="612"/>
    </location>
</feature>
<proteinExistence type="predicted"/>
<keyword evidence="3" id="KW-1185">Reference proteome</keyword>
<evidence type="ECO:0000256" key="1">
    <source>
        <dbReference type="SAM" id="SignalP"/>
    </source>
</evidence>
<keyword evidence="1" id="KW-0732">Signal</keyword>
<accession>A0A6C2U1Q6</accession>
<dbReference type="RefSeq" id="WP_136079441.1">
    <property type="nucleotide sequence ID" value="NZ_CAAHFG010000001.1"/>
</dbReference>
<evidence type="ECO:0000313" key="2">
    <source>
        <dbReference type="EMBL" id="VGO13910.1"/>
    </source>
</evidence>